<evidence type="ECO:0000313" key="3">
    <source>
        <dbReference type="Proteomes" id="UP001642540"/>
    </source>
</evidence>
<evidence type="ECO:0000313" key="2">
    <source>
        <dbReference type="EMBL" id="CAL8087489.1"/>
    </source>
</evidence>
<evidence type="ECO:0000256" key="1">
    <source>
        <dbReference type="SAM" id="SignalP"/>
    </source>
</evidence>
<feature type="signal peptide" evidence="1">
    <location>
        <begin position="1"/>
        <end position="23"/>
    </location>
</feature>
<keyword evidence="3" id="KW-1185">Reference proteome</keyword>
<comment type="caution">
    <text evidence="2">The sequence shown here is derived from an EMBL/GenBank/DDBJ whole genome shotgun (WGS) entry which is preliminary data.</text>
</comment>
<proteinExistence type="predicted"/>
<dbReference type="EMBL" id="CAXLJM020000021">
    <property type="protein sequence ID" value="CAL8087489.1"/>
    <property type="molecule type" value="Genomic_DNA"/>
</dbReference>
<organism evidence="2 3">
    <name type="scientific">Orchesella dallaii</name>
    <dbReference type="NCBI Taxonomy" id="48710"/>
    <lineage>
        <taxon>Eukaryota</taxon>
        <taxon>Metazoa</taxon>
        <taxon>Ecdysozoa</taxon>
        <taxon>Arthropoda</taxon>
        <taxon>Hexapoda</taxon>
        <taxon>Collembola</taxon>
        <taxon>Entomobryomorpha</taxon>
        <taxon>Entomobryoidea</taxon>
        <taxon>Orchesellidae</taxon>
        <taxon>Orchesellinae</taxon>
        <taxon>Orchesella</taxon>
    </lineage>
</organism>
<name>A0ABP1Q306_9HEXA</name>
<dbReference type="Gene3D" id="2.40.128.20">
    <property type="match status" value="1"/>
</dbReference>
<gene>
    <name evidence="2" type="ORF">ODALV1_LOCUS6759</name>
</gene>
<keyword evidence="1" id="KW-0732">Signal</keyword>
<reference evidence="2 3" key="1">
    <citation type="submission" date="2024-08" db="EMBL/GenBank/DDBJ databases">
        <authorList>
            <person name="Cucini C."/>
            <person name="Frati F."/>
        </authorList>
    </citation>
    <scope>NUCLEOTIDE SEQUENCE [LARGE SCALE GENOMIC DNA]</scope>
</reference>
<accession>A0ABP1Q306</accession>
<dbReference type="Proteomes" id="UP001642540">
    <property type="component" value="Unassembled WGS sequence"/>
</dbReference>
<feature type="chain" id="PRO_5046924979" evidence="1">
    <location>
        <begin position="24"/>
        <end position="163"/>
    </location>
</feature>
<sequence>MNSALWFTFGFALWVTLIGSAQAGIPSGLTKYKLKHVEDISQVFAQAKDLGVTDAEIEVISKAATAAIASGAYTALSLDNKHPTYVLSFAGITASFESGKEVAVDYMNRSAKAVYNVEGNKITGKETLDNGSSVDVTITFDGADVSVARTSKSVTLKVQLTQM</sequence>
<protein>
    <submittedName>
        <fullName evidence="2">Uncharacterized protein</fullName>
    </submittedName>
</protein>
<dbReference type="InterPro" id="IPR012674">
    <property type="entry name" value="Calycin"/>
</dbReference>